<dbReference type="GO" id="GO:0030968">
    <property type="term" value="P:endoplasmic reticulum unfolded protein response"/>
    <property type="evidence" value="ECO:0007669"/>
    <property type="project" value="TreeGrafter"/>
</dbReference>
<accession>A0AAW2YLC0</accession>
<keyword evidence="2" id="KW-0812">Transmembrane</keyword>
<dbReference type="PANTHER" id="PTHR44321:SF1">
    <property type="entry name" value="TRANSDUCIN BETA-LIKE PROTEIN 2"/>
    <property type="match status" value="1"/>
</dbReference>
<comment type="caution">
    <text evidence="3">The sequence shown here is derived from an EMBL/GenBank/DDBJ whole genome shotgun (WGS) entry which is preliminary data.</text>
</comment>
<dbReference type="Proteomes" id="UP001431209">
    <property type="component" value="Unassembled WGS sequence"/>
</dbReference>
<dbReference type="AlphaFoldDB" id="A0AAW2YLC0"/>
<dbReference type="SUPFAM" id="SSF82171">
    <property type="entry name" value="DPP6 N-terminal domain-like"/>
    <property type="match status" value="1"/>
</dbReference>
<evidence type="ECO:0000313" key="4">
    <source>
        <dbReference type="Proteomes" id="UP001431209"/>
    </source>
</evidence>
<proteinExistence type="predicted"/>
<organism evidence="3 4">
    <name type="scientific">Acrasis kona</name>
    <dbReference type="NCBI Taxonomy" id="1008807"/>
    <lineage>
        <taxon>Eukaryota</taxon>
        <taxon>Discoba</taxon>
        <taxon>Heterolobosea</taxon>
        <taxon>Tetramitia</taxon>
        <taxon>Eutetramitia</taxon>
        <taxon>Acrasidae</taxon>
        <taxon>Acrasis</taxon>
    </lineage>
</organism>
<dbReference type="InterPro" id="IPR015943">
    <property type="entry name" value="WD40/YVTN_repeat-like_dom_sf"/>
</dbReference>
<keyword evidence="2" id="KW-1133">Transmembrane helix</keyword>
<keyword evidence="4" id="KW-1185">Reference proteome</keyword>
<dbReference type="Gene3D" id="2.130.10.10">
    <property type="entry name" value="YVTN repeat-like/Quinoprotein amine dehydrogenase"/>
    <property type="match status" value="1"/>
</dbReference>
<evidence type="ECO:0000256" key="1">
    <source>
        <dbReference type="SAM" id="MobiDB-lite"/>
    </source>
</evidence>
<dbReference type="GO" id="GO:0005783">
    <property type="term" value="C:endoplasmic reticulum"/>
    <property type="evidence" value="ECO:0007669"/>
    <property type="project" value="TreeGrafter"/>
</dbReference>
<protein>
    <submittedName>
        <fullName evidence="3">Poc1b</fullName>
    </submittedName>
</protein>
<dbReference type="EMBL" id="JAOPGA020000251">
    <property type="protein sequence ID" value="KAL0477835.1"/>
    <property type="molecule type" value="Genomic_DNA"/>
</dbReference>
<evidence type="ECO:0000313" key="3">
    <source>
        <dbReference type="EMBL" id="KAL0477835.1"/>
    </source>
</evidence>
<evidence type="ECO:0000256" key="2">
    <source>
        <dbReference type="SAM" id="Phobius"/>
    </source>
</evidence>
<gene>
    <name evidence="3" type="ORF">AKO1_005272</name>
</gene>
<name>A0AAW2YLC0_9EUKA</name>
<dbReference type="PANTHER" id="PTHR44321">
    <property type="entry name" value="TRANSDUCIN BETA-LIKE PROTEIN 2"/>
    <property type="match status" value="1"/>
</dbReference>
<feature type="region of interest" description="Disordered" evidence="1">
    <location>
        <begin position="36"/>
        <end position="68"/>
    </location>
</feature>
<sequence>MIDVTTLLISIIVAAIGILYAIYYIKFGKIKSIEDRPQRVPSPNSPDSITKPKEKLEKKSEKAPAKVKNVQHTHENNIGILKGGSELPKTGTIISISTSSKYVVQIRDNDAYVRLWKVDSLLQPNKIQSLLSVGKAGEYATAVAISPNSDLLAFATDYNTIRLFLIDSDAPASKMFEPITNTEFETHKKPITQLEFTQNGKYLLSLCATEDVIFVYNVES</sequence>
<reference evidence="3 4" key="1">
    <citation type="submission" date="2024-03" db="EMBL/GenBank/DDBJ databases">
        <title>The Acrasis kona genome and developmental transcriptomes reveal deep origins of eukaryotic multicellular pathways.</title>
        <authorList>
            <person name="Sheikh S."/>
            <person name="Fu C.-J."/>
            <person name="Brown M.W."/>
            <person name="Baldauf S.L."/>
        </authorList>
    </citation>
    <scope>NUCLEOTIDE SEQUENCE [LARGE SCALE GENOMIC DNA]</scope>
    <source>
        <strain evidence="3 4">ATCC MYA-3509</strain>
    </source>
</reference>
<feature type="compositionally biased region" description="Basic and acidic residues" evidence="1">
    <location>
        <begin position="50"/>
        <end position="64"/>
    </location>
</feature>
<dbReference type="InterPro" id="IPR042410">
    <property type="entry name" value="WBSCR13"/>
</dbReference>
<keyword evidence="2" id="KW-0472">Membrane</keyword>
<feature type="transmembrane region" description="Helical" evidence="2">
    <location>
        <begin position="6"/>
        <end position="25"/>
    </location>
</feature>